<feature type="transmembrane region" description="Helical" evidence="1">
    <location>
        <begin position="60"/>
        <end position="83"/>
    </location>
</feature>
<reference evidence="2" key="1">
    <citation type="submission" date="2021-01" db="EMBL/GenBank/DDBJ databases">
        <authorList>
            <person name="Corre E."/>
            <person name="Pelletier E."/>
            <person name="Niang G."/>
            <person name="Scheremetjew M."/>
            <person name="Finn R."/>
            <person name="Kale V."/>
            <person name="Holt S."/>
            <person name="Cochrane G."/>
            <person name="Meng A."/>
            <person name="Brown T."/>
            <person name="Cohen L."/>
        </authorList>
    </citation>
    <scope>NUCLEOTIDE SEQUENCE</scope>
    <source>
        <strain evidence="2">OF101</strain>
    </source>
</reference>
<feature type="transmembrane region" description="Helical" evidence="1">
    <location>
        <begin position="125"/>
        <end position="145"/>
    </location>
</feature>
<keyword evidence="1" id="KW-1133">Transmembrane helix</keyword>
<accession>A0A7S1S0Q1</accession>
<proteinExistence type="predicted"/>
<feature type="transmembrane region" description="Helical" evidence="1">
    <location>
        <begin position="157"/>
        <end position="180"/>
    </location>
</feature>
<evidence type="ECO:0000256" key="1">
    <source>
        <dbReference type="SAM" id="Phobius"/>
    </source>
</evidence>
<keyword evidence="1" id="KW-0472">Membrane</keyword>
<keyword evidence="1" id="KW-0812">Transmembrane</keyword>
<name>A0A7S1S0Q1_ALECA</name>
<dbReference type="EMBL" id="HBGE01097411">
    <property type="protein sequence ID" value="CAD9181211.1"/>
    <property type="molecule type" value="Transcribed_RNA"/>
</dbReference>
<dbReference type="AlphaFoldDB" id="A0A7S1S0Q1"/>
<organism evidence="2">
    <name type="scientific">Alexandrium catenella</name>
    <name type="common">Red tide dinoflagellate</name>
    <name type="synonym">Gonyaulax catenella</name>
    <dbReference type="NCBI Taxonomy" id="2925"/>
    <lineage>
        <taxon>Eukaryota</taxon>
        <taxon>Sar</taxon>
        <taxon>Alveolata</taxon>
        <taxon>Dinophyceae</taxon>
        <taxon>Gonyaulacales</taxon>
        <taxon>Pyrocystaceae</taxon>
        <taxon>Alexandrium</taxon>
    </lineage>
</organism>
<protein>
    <submittedName>
        <fullName evidence="2">Uncharacterized protein</fullName>
    </submittedName>
</protein>
<gene>
    <name evidence="2" type="ORF">ACAT0790_LOCUS57983</name>
</gene>
<sequence>MANLQPQPQVMGSAGRDPVADMQRQMAGHVAQQGAQEAQARARYGIREVKLYIQENPVSLKVMCFITGLVLMVFSILGVFNIFNAAFRPKEYMTNVYNLVFGMIICICDGKESWSKSCCDVQAKLFTYAYALATQTGRALFYFYVGSMTLLVLPDNFLWDVIYACIGGVLCLLALCMLFLQWCAPRCGCQGQQVYR</sequence>
<evidence type="ECO:0000313" key="2">
    <source>
        <dbReference type="EMBL" id="CAD9181211.1"/>
    </source>
</evidence>